<evidence type="ECO:0000256" key="7">
    <source>
        <dbReference type="ARBA" id="ARBA00023187"/>
    </source>
</evidence>
<evidence type="ECO:0000256" key="6">
    <source>
        <dbReference type="ARBA" id="ARBA00022884"/>
    </source>
</evidence>
<evidence type="ECO:0000313" key="11">
    <source>
        <dbReference type="Proteomes" id="UP000808372"/>
    </source>
</evidence>
<evidence type="ECO:0000256" key="8">
    <source>
        <dbReference type="ARBA" id="ARBA00023242"/>
    </source>
</evidence>
<dbReference type="SUPFAM" id="SSF54928">
    <property type="entry name" value="RNA-binding domain, RBD"/>
    <property type="match status" value="1"/>
</dbReference>
<keyword evidence="7" id="KW-0508">mRNA splicing</keyword>
<dbReference type="PANTHER" id="PTHR23003:SF52">
    <property type="entry name" value="SERINE_ARGININE-RICH SPLICING FACTOR 6"/>
    <property type="match status" value="1"/>
</dbReference>
<proteinExistence type="inferred from homology"/>
<protein>
    <submittedName>
        <fullName evidence="12">Serine/arginine-rich splicing factor 6-like</fullName>
    </submittedName>
</protein>
<keyword evidence="4" id="KW-0507">mRNA processing</keyword>
<dbReference type="GO" id="GO:0008380">
    <property type="term" value="P:RNA splicing"/>
    <property type="evidence" value="ECO:0007669"/>
    <property type="project" value="UniProtKB-KW"/>
</dbReference>
<dbReference type="KEGG" id="snh:120065541"/>
<feature type="compositionally biased region" description="Basic residues" evidence="9">
    <location>
        <begin position="139"/>
        <end position="177"/>
    </location>
</feature>
<comment type="similarity">
    <text evidence="2">Belongs to the splicing factor SR family.</text>
</comment>
<evidence type="ECO:0000313" key="12">
    <source>
        <dbReference type="RefSeq" id="XP_038872539.1"/>
    </source>
</evidence>
<dbReference type="SMART" id="SM00360">
    <property type="entry name" value="RRM"/>
    <property type="match status" value="1"/>
</dbReference>
<keyword evidence="8" id="KW-0539">Nucleus</keyword>
<evidence type="ECO:0000259" key="10">
    <source>
        <dbReference type="SMART" id="SM00360"/>
    </source>
</evidence>
<keyword evidence="11" id="KW-1185">Reference proteome</keyword>
<keyword evidence="3" id="KW-0597">Phosphoprotein</keyword>
<feature type="domain" description="RRM" evidence="10">
    <location>
        <begin position="23"/>
        <end position="92"/>
    </location>
</feature>
<evidence type="ECO:0000256" key="1">
    <source>
        <dbReference type="ARBA" id="ARBA00004123"/>
    </source>
</evidence>
<gene>
    <name evidence="12" type="primary">LOC120065541</name>
</gene>
<feature type="compositionally biased region" description="Basic residues" evidence="9">
    <location>
        <begin position="108"/>
        <end position="119"/>
    </location>
</feature>
<evidence type="ECO:0000256" key="9">
    <source>
        <dbReference type="SAM" id="MobiDB-lite"/>
    </source>
</evidence>
<dbReference type="RefSeq" id="XP_038872539.1">
    <property type="nucleotide sequence ID" value="XM_039016611.1"/>
</dbReference>
<comment type="subcellular location">
    <subcellularLocation>
        <location evidence="1">Nucleus</location>
    </subcellularLocation>
</comment>
<dbReference type="GO" id="GO:0006397">
    <property type="term" value="P:mRNA processing"/>
    <property type="evidence" value="ECO:0007669"/>
    <property type="project" value="UniProtKB-KW"/>
</dbReference>
<sequence>MMLRWSSRTGRDQYGPPARTEYRLIVKNLSSRCSWQDLKDFSLAHGEGTYADTHKEWTNEGVIEFRSSSDMRRALDKLYSTDINGRKICLVEDKPRRRRSSSGSCSRSRNRRRSRRRSCRSSGSHSRSDHKSCSQSVKSHSKSQTRSKSHSSTRKSRSNSASHKSRSRSHTRKSRSKVKSERGTRGEHLVVIVVC</sequence>
<accession>A0A8U1FAW0</accession>
<name>A0A8U1FAW0_SALNM</name>
<feature type="region of interest" description="Disordered" evidence="9">
    <location>
        <begin position="93"/>
        <end position="184"/>
    </location>
</feature>
<organism evidence="11 12">
    <name type="scientific">Salvelinus namaycush</name>
    <name type="common">Lake trout</name>
    <name type="synonym">Salmo namaycush</name>
    <dbReference type="NCBI Taxonomy" id="8040"/>
    <lineage>
        <taxon>Eukaryota</taxon>
        <taxon>Metazoa</taxon>
        <taxon>Chordata</taxon>
        <taxon>Craniata</taxon>
        <taxon>Vertebrata</taxon>
        <taxon>Euteleostomi</taxon>
        <taxon>Actinopterygii</taxon>
        <taxon>Neopterygii</taxon>
        <taxon>Teleostei</taxon>
        <taxon>Protacanthopterygii</taxon>
        <taxon>Salmoniformes</taxon>
        <taxon>Salmonidae</taxon>
        <taxon>Salmoninae</taxon>
        <taxon>Salvelinus</taxon>
    </lineage>
</organism>
<dbReference type="GO" id="GO:0005634">
    <property type="term" value="C:nucleus"/>
    <property type="evidence" value="ECO:0007669"/>
    <property type="project" value="UniProtKB-SubCell"/>
</dbReference>
<dbReference type="FunFam" id="3.30.70.330:FF:000028">
    <property type="entry name" value="Putative serine/arginine-rich splicing factor 4"/>
    <property type="match status" value="1"/>
</dbReference>
<dbReference type="InterPro" id="IPR035979">
    <property type="entry name" value="RBD_domain_sf"/>
</dbReference>
<reference evidence="12" key="1">
    <citation type="submission" date="2025-08" db="UniProtKB">
        <authorList>
            <consortium name="RefSeq"/>
        </authorList>
    </citation>
    <scope>IDENTIFICATION</scope>
    <source>
        <tissue evidence="12">White muscle</tissue>
    </source>
</reference>
<dbReference type="GeneID" id="120065541"/>
<dbReference type="InterPro" id="IPR012677">
    <property type="entry name" value="Nucleotide-bd_a/b_plait_sf"/>
</dbReference>
<evidence type="ECO:0000256" key="3">
    <source>
        <dbReference type="ARBA" id="ARBA00022553"/>
    </source>
</evidence>
<evidence type="ECO:0000256" key="5">
    <source>
        <dbReference type="ARBA" id="ARBA00022737"/>
    </source>
</evidence>
<evidence type="ECO:0000256" key="4">
    <source>
        <dbReference type="ARBA" id="ARBA00022664"/>
    </source>
</evidence>
<dbReference type="InterPro" id="IPR050374">
    <property type="entry name" value="RRT5_SRSF_SR"/>
</dbReference>
<dbReference type="GO" id="GO:0003729">
    <property type="term" value="F:mRNA binding"/>
    <property type="evidence" value="ECO:0007669"/>
    <property type="project" value="TreeGrafter"/>
</dbReference>
<dbReference type="PANTHER" id="PTHR23003">
    <property type="entry name" value="RNA RECOGNITION MOTIF RRM DOMAIN CONTAINING PROTEIN"/>
    <property type="match status" value="1"/>
</dbReference>
<dbReference type="Pfam" id="PF00076">
    <property type="entry name" value="RRM_1"/>
    <property type="match status" value="1"/>
</dbReference>
<dbReference type="GO" id="GO:0005737">
    <property type="term" value="C:cytoplasm"/>
    <property type="evidence" value="ECO:0007669"/>
    <property type="project" value="TreeGrafter"/>
</dbReference>
<keyword evidence="6" id="KW-0694">RNA-binding</keyword>
<dbReference type="Proteomes" id="UP000808372">
    <property type="component" value="Chromosome 20"/>
</dbReference>
<dbReference type="AlphaFoldDB" id="A0A8U1FAW0"/>
<dbReference type="Gene3D" id="3.30.70.330">
    <property type="match status" value="1"/>
</dbReference>
<dbReference type="InterPro" id="IPR000504">
    <property type="entry name" value="RRM_dom"/>
</dbReference>
<keyword evidence="5" id="KW-0677">Repeat</keyword>
<evidence type="ECO:0000256" key="2">
    <source>
        <dbReference type="ARBA" id="ARBA00010269"/>
    </source>
</evidence>